<evidence type="ECO:0000256" key="1">
    <source>
        <dbReference type="PROSITE-ProRule" id="PRU00175"/>
    </source>
</evidence>
<dbReference type="EMBL" id="ML978066">
    <property type="protein sequence ID" value="KAF2020914.1"/>
    <property type="molecule type" value="Genomic_DNA"/>
</dbReference>
<evidence type="ECO:0000313" key="5">
    <source>
        <dbReference type="Proteomes" id="UP000799778"/>
    </source>
</evidence>
<evidence type="ECO:0000259" key="3">
    <source>
        <dbReference type="PROSITE" id="PS50089"/>
    </source>
</evidence>
<protein>
    <recommendedName>
        <fullName evidence="3">RING-type domain-containing protein</fullName>
    </recommendedName>
</protein>
<evidence type="ECO:0000313" key="4">
    <source>
        <dbReference type="EMBL" id="KAF2020914.1"/>
    </source>
</evidence>
<sequence>MVTPTTPTPTLQTSALTPITSFVSHAAIYETSSAMPPTNEAPQLTGIAERRQQALLQQQQSQQQADRITQSRVRRFVDSLVRSLAFLRSDARSRQQPTSPPTSPPVTPPGPVPSRPQIHHVSHERVQRPGKVAPDSAQALLSWTTNHLMPVLLTNPGFASTAEFAEGCSICHEPYSLTSPSHMPIRIANVRGCQEHVFGNSCIIKWITSGLSNANTCPMDRARLGAPIMTERERDSEVLASIMNGGSGTGGANTMSWGMLPPPGYTPAQLGYVGGPRFASNYGESFYHAAASASATATANMAHTQYVYRRDTPSPEPVIQAPTRDDPMIHLYSHNHQYHVATATAAAPAPAPAPPAPAPAPAPVPDATSIEALILAAIRELAATSRSRIELLEESRARDFPSSNSRTPLDALDLYDPVDILEALEAPINTAMGDPSSNAAYDLDFEDDDRSGAGTPYHEAPEPPNDDDADADRAHRERVESMMEQFRDAVEMLPPPSPSPRTSSTEEEVDVAERLFGEQQRG</sequence>
<feature type="compositionally biased region" description="Basic and acidic residues" evidence="2">
    <location>
        <begin position="471"/>
        <end position="490"/>
    </location>
</feature>
<dbReference type="AlphaFoldDB" id="A0A6A5Y8M0"/>
<dbReference type="PROSITE" id="PS50089">
    <property type="entry name" value="ZF_RING_2"/>
    <property type="match status" value="1"/>
</dbReference>
<keyword evidence="5" id="KW-1185">Reference proteome</keyword>
<evidence type="ECO:0000256" key="2">
    <source>
        <dbReference type="SAM" id="MobiDB-lite"/>
    </source>
</evidence>
<keyword evidence="1" id="KW-0863">Zinc-finger</keyword>
<feature type="compositionally biased region" description="Pro residues" evidence="2">
    <location>
        <begin position="98"/>
        <end position="114"/>
    </location>
</feature>
<dbReference type="OrthoDB" id="3801154at2759"/>
<feature type="domain" description="RING-type" evidence="3">
    <location>
        <begin position="168"/>
        <end position="221"/>
    </location>
</feature>
<dbReference type="Gene3D" id="3.30.40.10">
    <property type="entry name" value="Zinc/RING finger domain, C3HC4 (zinc finger)"/>
    <property type="match status" value="1"/>
</dbReference>
<accession>A0A6A5Y8M0</accession>
<dbReference type="InterPro" id="IPR001841">
    <property type="entry name" value="Znf_RING"/>
</dbReference>
<name>A0A6A5Y8M0_9PLEO</name>
<dbReference type="GeneID" id="54290850"/>
<proteinExistence type="predicted"/>
<dbReference type="InterPro" id="IPR013083">
    <property type="entry name" value="Znf_RING/FYVE/PHD"/>
</dbReference>
<keyword evidence="1" id="KW-0862">Zinc</keyword>
<dbReference type="RefSeq" id="XP_033389253.1">
    <property type="nucleotide sequence ID" value="XM_033533453.1"/>
</dbReference>
<keyword evidence="1" id="KW-0479">Metal-binding</keyword>
<reference evidence="4" key="1">
    <citation type="journal article" date="2020" name="Stud. Mycol.">
        <title>101 Dothideomycetes genomes: a test case for predicting lifestyles and emergence of pathogens.</title>
        <authorList>
            <person name="Haridas S."/>
            <person name="Albert R."/>
            <person name="Binder M."/>
            <person name="Bloem J."/>
            <person name="Labutti K."/>
            <person name="Salamov A."/>
            <person name="Andreopoulos B."/>
            <person name="Baker S."/>
            <person name="Barry K."/>
            <person name="Bills G."/>
            <person name="Bluhm B."/>
            <person name="Cannon C."/>
            <person name="Castanera R."/>
            <person name="Culley D."/>
            <person name="Daum C."/>
            <person name="Ezra D."/>
            <person name="Gonzalez J."/>
            <person name="Henrissat B."/>
            <person name="Kuo A."/>
            <person name="Liang C."/>
            <person name="Lipzen A."/>
            <person name="Lutzoni F."/>
            <person name="Magnuson J."/>
            <person name="Mondo S."/>
            <person name="Nolan M."/>
            <person name="Ohm R."/>
            <person name="Pangilinan J."/>
            <person name="Park H.-J."/>
            <person name="Ramirez L."/>
            <person name="Alfaro M."/>
            <person name="Sun H."/>
            <person name="Tritt A."/>
            <person name="Yoshinaga Y."/>
            <person name="Zwiers L.-H."/>
            <person name="Turgeon B."/>
            <person name="Goodwin S."/>
            <person name="Spatafora J."/>
            <person name="Crous P."/>
            <person name="Grigoriev I."/>
        </authorList>
    </citation>
    <scope>NUCLEOTIDE SEQUENCE</scope>
    <source>
        <strain evidence="4">CBS 175.79</strain>
    </source>
</reference>
<feature type="region of interest" description="Disordered" evidence="2">
    <location>
        <begin position="87"/>
        <end position="133"/>
    </location>
</feature>
<gene>
    <name evidence="4" type="ORF">BU24DRAFT_487434</name>
</gene>
<dbReference type="SUPFAM" id="SSF57850">
    <property type="entry name" value="RING/U-box"/>
    <property type="match status" value="1"/>
</dbReference>
<organism evidence="4 5">
    <name type="scientific">Aaosphaeria arxii CBS 175.79</name>
    <dbReference type="NCBI Taxonomy" id="1450172"/>
    <lineage>
        <taxon>Eukaryota</taxon>
        <taxon>Fungi</taxon>
        <taxon>Dikarya</taxon>
        <taxon>Ascomycota</taxon>
        <taxon>Pezizomycotina</taxon>
        <taxon>Dothideomycetes</taxon>
        <taxon>Pleosporomycetidae</taxon>
        <taxon>Pleosporales</taxon>
        <taxon>Pleosporales incertae sedis</taxon>
        <taxon>Aaosphaeria</taxon>
    </lineage>
</organism>
<dbReference type="Proteomes" id="UP000799778">
    <property type="component" value="Unassembled WGS sequence"/>
</dbReference>
<feature type="compositionally biased region" description="Basic and acidic residues" evidence="2">
    <location>
        <begin position="511"/>
        <end position="522"/>
    </location>
</feature>
<dbReference type="GO" id="GO:0008270">
    <property type="term" value="F:zinc ion binding"/>
    <property type="evidence" value="ECO:0007669"/>
    <property type="project" value="UniProtKB-KW"/>
</dbReference>
<feature type="region of interest" description="Disordered" evidence="2">
    <location>
        <begin position="430"/>
        <end position="522"/>
    </location>
</feature>